<organism evidence="2 3">
    <name type="scientific">Batillaria attramentaria</name>
    <dbReference type="NCBI Taxonomy" id="370345"/>
    <lineage>
        <taxon>Eukaryota</taxon>
        <taxon>Metazoa</taxon>
        <taxon>Spiralia</taxon>
        <taxon>Lophotrochozoa</taxon>
        <taxon>Mollusca</taxon>
        <taxon>Gastropoda</taxon>
        <taxon>Caenogastropoda</taxon>
        <taxon>Sorbeoconcha</taxon>
        <taxon>Cerithioidea</taxon>
        <taxon>Batillariidae</taxon>
        <taxon>Batillaria</taxon>
    </lineage>
</organism>
<feature type="compositionally biased region" description="Low complexity" evidence="1">
    <location>
        <begin position="9"/>
        <end position="20"/>
    </location>
</feature>
<evidence type="ECO:0000313" key="2">
    <source>
        <dbReference type="EMBL" id="KAK7494530.1"/>
    </source>
</evidence>
<proteinExistence type="predicted"/>
<sequence length="90" mass="9929">MRDPRATRRSTSAQARGARQTPEYSTKPSYCIPPEREDNTRHEKRGLVLFIIAHVRRARTDGSPSPQAGLTVAGRDESSICPHSSVAQLS</sequence>
<gene>
    <name evidence="2" type="ORF">BaRGS_00014183</name>
</gene>
<keyword evidence="3" id="KW-1185">Reference proteome</keyword>
<reference evidence="2 3" key="1">
    <citation type="journal article" date="2023" name="Sci. Data">
        <title>Genome assembly of the Korean intertidal mud-creeper Batillaria attramentaria.</title>
        <authorList>
            <person name="Patra A.K."/>
            <person name="Ho P.T."/>
            <person name="Jun S."/>
            <person name="Lee S.J."/>
            <person name="Kim Y."/>
            <person name="Won Y.J."/>
        </authorList>
    </citation>
    <scope>NUCLEOTIDE SEQUENCE [LARGE SCALE GENOMIC DNA]</scope>
    <source>
        <strain evidence="2">Wonlab-2016</strain>
    </source>
</reference>
<feature type="compositionally biased region" description="Polar residues" evidence="1">
    <location>
        <begin position="81"/>
        <end position="90"/>
    </location>
</feature>
<feature type="region of interest" description="Disordered" evidence="1">
    <location>
        <begin position="59"/>
        <end position="90"/>
    </location>
</feature>
<evidence type="ECO:0000256" key="1">
    <source>
        <dbReference type="SAM" id="MobiDB-lite"/>
    </source>
</evidence>
<comment type="caution">
    <text evidence="2">The sequence shown here is derived from an EMBL/GenBank/DDBJ whole genome shotgun (WGS) entry which is preliminary data.</text>
</comment>
<accession>A0ABD0L5U1</accession>
<name>A0ABD0L5U1_9CAEN</name>
<dbReference type="EMBL" id="JACVVK020000082">
    <property type="protein sequence ID" value="KAK7494530.1"/>
    <property type="molecule type" value="Genomic_DNA"/>
</dbReference>
<evidence type="ECO:0000313" key="3">
    <source>
        <dbReference type="Proteomes" id="UP001519460"/>
    </source>
</evidence>
<feature type="region of interest" description="Disordered" evidence="1">
    <location>
        <begin position="1"/>
        <end position="39"/>
    </location>
</feature>
<dbReference type="AlphaFoldDB" id="A0ABD0L5U1"/>
<dbReference type="Proteomes" id="UP001519460">
    <property type="component" value="Unassembled WGS sequence"/>
</dbReference>
<protein>
    <submittedName>
        <fullName evidence="2">Uncharacterized protein</fullName>
    </submittedName>
</protein>